<dbReference type="InterPro" id="IPR036236">
    <property type="entry name" value="Znf_C2H2_sf"/>
</dbReference>
<evidence type="ECO:0000256" key="5">
    <source>
        <dbReference type="ARBA" id="ARBA00022833"/>
    </source>
</evidence>
<name>A4S878_OSTLU</name>
<accession>A4S878</accession>
<evidence type="ECO:0000256" key="3">
    <source>
        <dbReference type="ARBA" id="ARBA00022737"/>
    </source>
</evidence>
<dbReference type="OrthoDB" id="498350at2759"/>
<comment type="subcellular location">
    <subcellularLocation>
        <location evidence="1">Nucleus</location>
    </subcellularLocation>
</comment>
<protein>
    <recommendedName>
        <fullName evidence="8">C2H2-type domain-containing protein</fullName>
    </recommendedName>
</protein>
<dbReference type="PANTHER" id="PTHR46144:SF6">
    <property type="entry name" value="C2H2-TYPE DOMAIN-CONTAINING PROTEIN"/>
    <property type="match status" value="1"/>
</dbReference>
<dbReference type="RefSeq" id="XP_001421715.1">
    <property type="nucleotide sequence ID" value="XM_001421678.1"/>
</dbReference>
<keyword evidence="5" id="KW-0862">Zinc</keyword>
<feature type="region of interest" description="Disordered" evidence="7">
    <location>
        <begin position="1"/>
        <end position="31"/>
    </location>
</feature>
<dbReference type="HOGENOM" id="CLU_1868563_0_0_1"/>
<evidence type="ECO:0000256" key="2">
    <source>
        <dbReference type="ARBA" id="ARBA00022723"/>
    </source>
</evidence>
<evidence type="ECO:0000313" key="9">
    <source>
        <dbReference type="EMBL" id="ABP00009.1"/>
    </source>
</evidence>
<dbReference type="Pfam" id="PF12874">
    <property type="entry name" value="zf-met"/>
    <property type="match status" value="2"/>
</dbReference>
<reference evidence="9 10" key="1">
    <citation type="journal article" date="2007" name="Proc. Natl. Acad. Sci. U.S.A.">
        <title>The tiny eukaryote Ostreococcus provides genomic insights into the paradox of plankton speciation.</title>
        <authorList>
            <person name="Palenik B."/>
            <person name="Grimwood J."/>
            <person name="Aerts A."/>
            <person name="Rouze P."/>
            <person name="Salamov A."/>
            <person name="Putnam N."/>
            <person name="Dupont C."/>
            <person name="Jorgensen R."/>
            <person name="Derelle E."/>
            <person name="Rombauts S."/>
            <person name="Zhou K."/>
            <person name="Otillar R."/>
            <person name="Merchant S.S."/>
            <person name="Podell S."/>
            <person name="Gaasterland T."/>
            <person name="Napoli C."/>
            <person name="Gendler K."/>
            <person name="Manuell A."/>
            <person name="Tai V."/>
            <person name="Vallon O."/>
            <person name="Piganeau G."/>
            <person name="Jancek S."/>
            <person name="Heijde M."/>
            <person name="Jabbari K."/>
            <person name="Bowler C."/>
            <person name="Lohr M."/>
            <person name="Robbens S."/>
            <person name="Werner G."/>
            <person name="Dubchak I."/>
            <person name="Pazour G.J."/>
            <person name="Ren Q."/>
            <person name="Paulsen I."/>
            <person name="Delwiche C."/>
            <person name="Schmutz J."/>
            <person name="Rokhsar D."/>
            <person name="Van de Peer Y."/>
            <person name="Moreau H."/>
            <person name="Grigoriev I.V."/>
        </authorList>
    </citation>
    <scope>NUCLEOTIDE SEQUENCE [LARGE SCALE GENOMIC DNA]</scope>
    <source>
        <strain evidence="9 10">CCE9901</strain>
    </source>
</reference>
<evidence type="ECO:0000256" key="4">
    <source>
        <dbReference type="ARBA" id="ARBA00022771"/>
    </source>
</evidence>
<keyword evidence="10" id="KW-1185">Reference proteome</keyword>
<sequence>LGKSSVGARGAPIPAGSRADGEGKDAPGTFKNELERRLAKRADRPRCEVCQMDFTSDAQYAEHARGKKHLSNVRSAAGGGGASGVGGRRYVKPPPGPHCELCRKVFTSEAQRAEHVQGKWHRQRVSGELPRSNKPYS</sequence>
<feature type="non-terminal residue" evidence="9">
    <location>
        <position position="1"/>
    </location>
</feature>
<feature type="domain" description="C2H2-type" evidence="8">
    <location>
        <begin position="99"/>
        <end position="121"/>
    </location>
</feature>
<dbReference type="SUPFAM" id="SSF57667">
    <property type="entry name" value="beta-beta-alpha zinc fingers"/>
    <property type="match status" value="2"/>
</dbReference>
<feature type="compositionally biased region" description="Gly residues" evidence="7">
    <location>
        <begin position="77"/>
        <end position="87"/>
    </location>
</feature>
<keyword evidence="3" id="KW-0677">Repeat</keyword>
<dbReference type="GeneID" id="5005617"/>
<evidence type="ECO:0000259" key="8">
    <source>
        <dbReference type="PROSITE" id="PS00028"/>
    </source>
</evidence>
<keyword evidence="6" id="KW-0539">Nucleus</keyword>
<feature type="region of interest" description="Disordered" evidence="7">
    <location>
        <begin position="65"/>
        <end position="94"/>
    </location>
</feature>
<dbReference type="SMART" id="SM00355">
    <property type="entry name" value="ZnF_C2H2"/>
    <property type="match status" value="2"/>
</dbReference>
<dbReference type="InterPro" id="IPR051868">
    <property type="entry name" value="ZN346_ZMAT4"/>
</dbReference>
<dbReference type="PANTHER" id="PTHR46144">
    <property type="entry name" value="ZINC FINGER PROTEIN 385B-LIKE"/>
    <property type="match status" value="1"/>
</dbReference>
<feature type="region of interest" description="Disordered" evidence="7">
    <location>
        <begin position="113"/>
        <end position="137"/>
    </location>
</feature>
<evidence type="ECO:0000256" key="7">
    <source>
        <dbReference type="SAM" id="MobiDB-lite"/>
    </source>
</evidence>
<keyword evidence="4" id="KW-0863">Zinc-finger</keyword>
<organism evidence="9 10">
    <name type="scientific">Ostreococcus lucimarinus (strain CCE9901)</name>
    <dbReference type="NCBI Taxonomy" id="436017"/>
    <lineage>
        <taxon>Eukaryota</taxon>
        <taxon>Viridiplantae</taxon>
        <taxon>Chlorophyta</taxon>
        <taxon>Mamiellophyceae</taxon>
        <taxon>Mamiellales</taxon>
        <taxon>Bathycoccaceae</taxon>
        <taxon>Ostreococcus</taxon>
    </lineage>
</organism>
<dbReference type="Proteomes" id="UP000001568">
    <property type="component" value="Chromosome 15"/>
</dbReference>
<dbReference type="GO" id="GO:0005634">
    <property type="term" value="C:nucleus"/>
    <property type="evidence" value="ECO:0007669"/>
    <property type="project" value="UniProtKB-SubCell"/>
</dbReference>
<gene>
    <name evidence="9" type="ORF">OSTLU_93776</name>
</gene>
<evidence type="ECO:0000313" key="10">
    <source>
        <dbReference type="Proteomes" id="UP000001568"/>
    </source>
</evidence>
<dbReference type="AlphaFoldDB" id="A4S878"/>
<evidence type="ECO:0000256" key="1">
    <source>
        <dbReference type="ARBA" id="ARBA00004123"/>
    </source>
</evidence>
<dbReference type="InterPro" id="IPR003604">
    <property type="entry name" value="Matrin/U1-like-C_Znf_C2H2"/>
</dbReference>
<dbReference type="SMART" id="SM00451">
    <property type="entry name" value="ZnF_U1"/>
    <property type="match status" value="2"/>
</dbReference>
<dbReference type="EMBL" id="CP000595">
    <property type="protein sequence ID" value="ABP00009.1"/>
    <property type="molecule type" value="Genomic_DNA"/>
</dbReference>
<keyword evidence="2" id="KW-0479">Metal-binding</keyword>
<evidence type="ECO:0000256" key="6">
    <source>
        <dbReference type="ARBA" id="ARBA00023242"/>
    </source>
</evidence>
<dbReference type="PROSITE" id="PS00028">
    <property type="entry name" value="ZINC_FINGER_C2H2_1"/>
    <property type="match status" value="2"/>
</dbReference>
<dbReference type="GO" id="GO:0003676">
    <property type="term" value="F:nucleic acid binding"/>
    <property type="evidence" value="ECO:0007669"/>
    <property type="project" value="InterPro"/>
</dbReference>
<dbReference type="KEGG" id="olu:OSTLU_93776"/>
<dbReference type="InterPro" id="IPR013087">
    <property type="entry name" value="Znf_C2H2_type"/>
</dbReference>
<dbReference type="Gene3D" id="3.30.160.60">
    <property type="entry name" value="Classic Zinc Finger"/>
    <property type="match status" value="2"/>
</dbReference>
<dbReference type="GO" id="GO:0008270">
    <property type="term" value="F:zinc ion binding"/>
    <property type="evidence" value="ECO:0007669"/>
    <property type="project" value="UniProtKB-KW"/>
</dbReference>
<feature type="domain" description="C2H2-type" evidence="8">
    <location>
        <begin position="47"/>
        <end position="69"/>
    </location>
</feature>
<proteinExistence type="predicted"/>